<accession>A0A7T6VIW5</accession>
<name>A0A7T6VIW5_9BURK</name>
<dbReference type="KEGG" id="bann:JFN94_25895"/>
<evidence type="ECO:0008006" key="3">
    <source>
        <dbReference type="Google" id="ProtNLM"/>
    </source>
</evidence>
<sequence>MGNVIDLAGMKFGRWTALRIGEKKGKQFNWLCRCDCGSEALVAGQSLRKGRSLSCGCLRKEVNSVLHRTHGMAKTKLNVVWSGMKARCSNPKHEMFHRYGGRGIKVCERWQSFENFYDDMGATYREGLSIDRIDNDGDYEPGNCRWVTPTEQGINRPHPKIQTPAGEMTIREASELSGINLKTLRHRVWRGWPAERLFDPLGSRP</sequence>
<dbReference type="RefSeq" id="WP_199568806.1">
    <property type="nucleotide sequence ID" value="NZ_CP066770.1"/>
</dbReference>
<reference evidence="1 2" key="1">
    <citation type="submission" date="2020-12" db="EMBL/GenBank/DDBJ databases">
        <title>Complete genome sequence of Burkholderia anthina BJQ0011.</title>
        <authorList>
            <person name="Xu Y."/>
        </authorList>
    </citation>
    <scope>NUCLEOTIDE SEQUENCE [LARGE SCALE GENOMIC DNA]</scope>
    <source>
        <strain evidence="1 2">BJQ0011</strain>
    </source>
</reference>
<evidence type="ECO:0000313" key="2">
    <source>
        <dbReference type="Proteomes" id="UP000596205"/>
    </source>
</evidence>
<dbReference type="Proteomes" id="UP000596205">
    <property type="component" value="Chromosome 2"/>
</dbReference>
<dbReference type="EMBL" id="CP066770">
    <property type="protein sequence ID" value="QQK04764.1"/>
    <property type="molecule type" value="Genomic_DNA"/>
</dbReference>
<protein>
    <recommendedName>
        <fullName evidence="3">HNH endonuclease</fullName>
    </recommendedName>
</protein>
<evidence type="ECO:0000313" key="1">
    <source>
        <dbReference type="EMBL" id="QQK04764.1"/>
    </source>
</evidence>
<gene>
    <name evidence="1" type="ORF">JFN94_25895</name>
</gene>
<proteinExistence type="predicted"/>
<dbReference type="AlphaFoldDB" id="A0A7T6VIW5"/>
<organism evidence="1 2">
    <name type="scientific">Burkholderia anthina</name>
    <dbReference type="NCBI Taxonomy" id="179879"/>
    <lineage>
        <taxon>Bacteria</taxon>
        <taxon>Pseudomonadati</taxon>
        <taxon>Pseudomonadota</taxon>
        <taxon>Betaproteobacteria</taxon>
        <taxon>Burkholderiales</taxon>
        <taxon>Burkholderiaceae</taxon>
        <taxon>Burkholderia</taxon>
        <taxon>Burkholderia cepacia complex</taxon>
    </lineage>
</organism>